<protein>
    <submittedName>
        <fullName evidence="1">Uncharacterized protein</fullName>
    </submittedName>
</protein>
<gene>
    <name evidence="1" type="ORF">CSSPTR1EN2_LOCUS4359</name>
</gene>
<keyword evidence="2" id="KW-1185">Reference proteome</keyword>
<accession>A0ABP0TJJ1</accession>
<sequence>MLVQRDSKTIFIMTRGITLEEFSASLGSPWKPVVQPKQQVSLHGEHHAILWKPAAVAQRENLMNSSSSSAAAAAAAATDVMLNVPESNYFCFQDSKSSPKKGRVEAANDSYHKRPAIDANVVAAAATSQNHRKSPAFNDSTNSVLALQSLNAQKLHGTYADALGNFNHVASSTPDMFCDGKDLTRKSRADNRFVPRCFSDSGNKQQQQSVDPDMTILAACHGLTPRRYFNLKKGRERAIWKQFNPKVFANTMSTLFGRQSNSSGKKGPKKYKKLDAIADLTSLCNTSLDESIIELQIKKFRVPPTQAKVGIGEATPHTLEWHVMERLHAPKASEKELKLRHISRCWHQECNRSMYIQERLTNSLNNKYKREYTNGKLGSLERCKHDDFKAEVGQVLKRSATAGALQLPILKLKRELVKECVDEVFGEGMGEEYIRLEKYYLGLASKNVSLDVKNPDQVKKLALEVAREYGDVHNIVGYMLEQLRMEEFCKETNS</sequence>
<dbReference type="EMBL" id="OZ019904">
    <property type="protein sequence ID" value="CAK9198283.1"/>
    <property type="molecule type" value="Genomic_DNA"/>
</dbReference>
<evidence type="ECO:0000313" key="2">
    <source>
        <dbReference type="Proteomes" id="UP001497512"/>
    </source>
</evidence>
<dbReference type="Proteomes" id="UP001497512">
    <property type="component" value="Chromosome 12"/>
</dbReference>
<organism evidence="1 2">
    <name type="scientific">Sphagnum troendelagicum</name>
    <dbReference type="NCBI Taxonomy" id="128251"/>
    <lineage>
        <taxon>Eukaryota</taxon>
        <taxon>Viridiplantae</taxon>
        <taxon>Streptophyta</taxon>
        <taxon>Embryophyta</taxon>
        <taxon>Bryophyta</taxon>
        <taxon>Sphagnophytina</taxon>
        <taxon>Sphagnopsida</taxon>
        <taxon>Sphagnales</taxon>
        <taxon>Sphagnaceae</taxon>
        <taxon>Sphagnum</taxon>
    </lineage>
</organism>
<name>A0ABP0TJJ1_9BRYO</name>
<evidence type="ECO:0000313" key="1">
    <source>
        <dbReference type="EMBL" id="CAK9198283.1"/>
    </source>
</evidence>
<proteinExistence type="predicted"/>
<reference evidence="1" key="1">
    <citation type="submission" date="2024-02" db="EMBL/GenBank/DDBJ databases">
        <authorList>
            <consortium name="ELIXIR-Norway"/>
            <consortium name="Elixir Norway"/>
        </authorList>
    </citation>
    <scope>NUCLEOTIDE SEQUENCE</scope>
</reference>